<proteinExistence type="predicted"/>
<sequence length="48" mass="5557">MTLTALQIVAIWVDEFSRSYDLLAYPLLFSHTPNEEDDSDQENDVILK</sequence>
<organism evidence="1 2">
    <name type="scientific">Racocetra persica</name>
    <dbReference type="NCBI Taxonomy" id="160502"/>
    <lineage>
        <taxon>Eukaryota</taxon>
        <taxon>Fungi</taxon>
        <taxon>Fungi incertae sedis</taxon>
        <taxon>Mucoromycota</taxon>
        <taxon>Glomeromycotina</taxon>
        <taxon>Glomeromycetes</taxon>
        <taxon>Diversisporales</taxon>
        <taxon>Gigasporaceae</taxon>
        <taxon>Racocetra</taxon>
    </lineage>
</organism>
<protein>
    <submittedName>
        <fullName evidence="1">26919_t:CDS:1</fullName>
    </submittedName>
</protein>
<comment type="caution">
    <text evidence="1">The sequence shown here is derived from an EMBL/GenBank/DDBJ whole genome shotgun (WGS) entry which is preliminary data.</text>
</comment>
<evidence type="ECO:0000313" key="2">
    <source>
        <dbReference type="Proteomes" id="UP000789920"/>
    </source>
</evidence>
<evidence type="ECO:0000313" key="1">
    <source>
        <dbReference type="EMBL" id="CAG8801588.1"/>
    </source>
</evidence>
<accession>A0ACA9RMU9</accession>
<keyword evidence="2" id="KW-1185">Reference proteome</keyword>
<gene>
    <name evidence="1" type="ORF">RPERSI_LOCUS21142</name>
</gene>
<reference evidence="1" key="1">
    <citation type="submission" date="2021-06" db="EMBL/GenBank/DDBJ databases">
        <authorList>
            <person name="Kallberg Y."/>
            <person name="Tangrot J."/>
            <person name="Rosling A."/>
        </authorList>
    </citation>
    <scope>NUCLEOTIDE SEQUENCE</scope>
    <source>
        <strain evidence="1">MA461A</strain>
    </source>
</reference>
<name>A0ACA9RMU9_9GLOM</name>
<dbReference type="Proteomes" id="UP000789920">
    <property type="component" value="Unassembled WGS sequence"/>
</dbReference>
<dbReference type="EMBL" id="CAJVQC010061243">
    <property type="protein sequence ID" value="CAG8801588.1"/>
    <property type="molecule type" value="Genomic_DNA"/>
</dbReference>